<proteinExistence type="predicted"/>
<dbReference type="Pfam" id="PF24346">
    <property type="entry name" value="DUF7507"/>
    <property type="match status" value="2"/>
</dbReference>
<dbReference type="EMBL" id="CP126224">
    <property type="protein sequence ID" value="WIA23967.1"/>
    <property type="molecule type" value="Genomic_DNA"/>
</dbReference>
<keyword evidence="1" id="KW-0732">Signal</keyword>
<evidence type="ECO:0000313" key="3">
    <source>
        <dbReference type="EMBL" id="WIA23967.1"/>
    </source>
</evidence>
<dbReference type="Proteomes" id="UP001244341">
    <property type="component" value="Chromosome 17b"/>
</dbReference>
<feature type="domain" description="DUF7507" evidence="2">
    <location>
        <begin position="383"/>
        <end position="476"/>
    </location>
</feature>
<organism evidence="3 4">
    <name type="scientific">Tetradesmus obliquus</name>
    <name type="common">Green alga</name>
    <name type="synonym">Acutodesmus obliquus</name>
    <dbReference type="NCBI Taxonomy" id="3088"/>
    <lineage>
        <taxon>Eukaryota</taxon>
        <taxon>Viridiplantae</taxon>
        <taxon>Chlorophyta</taxon>
        <taxon>core chlorophytes</taxon>
        <taxon>Chlorophyceae</taxon>
        <taxon>CS clade</taxon>
        <taxon>Sphaeropleales</taxon>
        <taxon>Scenedesmaceae</taxon>
        <taxon>Tetradesmus</taxon>
    </lineage>
</organism>
<reference evidence="3 4" key="1">
    <citation type="submission" date="2023-05" db="EMBL/GenBank/DDBJ databases">
        <title>A 100% complete, gapless, phased diploid assembly of the Scenedesmus obliquus UTEX 3031 genome.</title>
        <authorList>
            <person name="Biondi T.C."/>
            <person name="Hanschen E.R."/>
            <person name="Kwon T."/>
            <person name="Eng W."/>
            <person name="Kruse C.P.S."/>
            <person name="Koehler S.I."/>
            <person name="Kunde Y."/>
            <person name="Gleasner C.D."/>
            <person name="You Mak K.T."/>
            <person name="Polle J."/>
            <person name="Hovde B.T."/>
            <person name="Starkenburg S.R."/>
        </authorList>
    </citation>
    <scope>NUCLEOTIDE SEQUENCE [LARGE SCALE GENOMIC DNA]</scope>
    <source>
        <strain evidence="3 4">DOE0152z</strain>
    </source>
</reference>
<keyword evidence="4" id="KW-1185">Reference proteome</keyword>
<dbReference type="InterPro" id="IPR055354">
    <property type="entry name" value="DUF7507"/>
</dbReference>
<accession>A0ABY8URW4</accession>
<evidence type="ECO:0000256" key="1">
    <source>
        <dbReference type="SAM" id="SignalP"/>
    </source>
</evidence>
<evidence type="ECO:0000313" key="4">
    <source>
        <dbReference type="Proteomes" id="UP001244341"/>
    </source>
</evidence>
<dbReference type="InterPro" id="IPR013783">
    <property type="entry name" value="Ig-like_fold"/>
</dbReference>
<sequence length="1543" mass="162259">MRAIHTALVIAALLALLSPAAAWSGLTSLGWGADTGAVASQFQSNAVAKRMLLQIPTNCDSDCIAASTRGTATCVANTVSNSCTTGGSGTRHTVTITGVSTALTGTCASPDASFDFPAKWGLEVSSTSKTMEFDLGVWLSTNGISPSNSTSCTPLGLPTGTGCYSNRGTADTCGDLKASGGVSCGATSKLSVPCLPDNNNKLRVPWCVTYYPDQQALCASLPIFTRAKTPSCYCGEAVLSGVSVTAASPSLNVSISAGPDTDTIRAEGGEVSVTVRVENTGNVQLQNVNVSLPGAVVALSAQEFQLSPKGYKDVEFKFTLRRADLENGKQLIPSASGKWIPKWQSTLTAKDAAVSITPSTMRFKSDPKLWMAHVIDGENSTVFSEADEIRSFTVTVRNEGGITLKDVTISNSLPSVNQTLTCTTVTSSPTAVGHPLETLVPGAAVACTGTYTVTSNDVNMNRTIINSASAAATASPNGITTPVSAGPIVRKAVPKALALRPSFFTAQTAPVDTYVDTGSYTAVLRIENTGEAAVFVHRVTVGVSAGMATASMVRQQTGVYTVTASQRSVAPRPIREPRPKNKRAASQLTVDLSADPVKLNPTKFFEYLVQLDIPQDALDVNQVFIVTPQVEARGPANLKNLTGSQLNPDEWKLSARQTYTLAVKVAELKLKEGRVPLDGDTVPISLSVANTGNVRLNYADATVTVGKAKQTLTLGDCNKAPDARLEPKEANMLTCTFDYKITQQDIESLDYLIASAKFDMFYYKCPDTTSSSCQGTTTHSDSKQVQLLKEVTMTATRDATVASTEEYNRPGDVVTVTYVLKNTGNTILNISEAQNTCSYVDVKPGQSSQCTLAVTATQEQLNYGSITRTLQFKGTPSAVSTEAVTLDDISVRFDAVATGIIVPSIAQATTVFSKVGDIVTFNLGCTNNANLDMNVTSIGVKYNTNPDKVTAVCGPELVLAGKKCTDCKAEYAVTQLDLENGFVKATVYVNALPPWEDKPEQTDWKTPRAQFAIATGEAAEVPASQAAWVLISQTASLTQLPDKLQAGQGISVTVTTTFNNTGNVWIRNFAGVTKSGETVKCSKAAAGSNGILDIGEVVTCEDTFVIDNQADFEAGISLAATATGKYIKNGTETPYTDSKTFTLDATPNTALNVVLTCGDANSAGTATCTANVKNTGNWRLVNLVFSSDAKASVTCSPDAGTALLQPGAEVTCDASVQLSQKDFDDATDLTADKNVDVTASASVTVKGNTGVVQHRADSKIKLIINPRVELTVGTKQATITPTLDGSGMASTVDITVANTGNVKVKWDNVQLERAGVDAGVATRCSGQTLAPQGSITCSAVVNNTLQQCNDAMSFSFKASLSYKAAEIDQGNVISKETSAVNCPICRPNQCPAGANLPPSLIADAFSLGCDCTTNTLTVNFRSHFRNGDCEKTPVSRIFMFTKTACQMTGGVSKDGIARLAGVSANDVVQVMLHDNLYRTASTVFPSDPSMLASSKTVSDLFKGYKKSNCNVGNGNLGLCGSYSSWKVPADANTFCATICKQKP</sequence>
<feature type="signal peptide" evidence="1">
    <location>
        <begin position="1"/>
        <end position="22"/>
    </location>
</feature>
<feature type="chain" id="PRO_5046330497" description="DUF7507 domain-containing protein" evidence="1">
    <location>
        <begin position="23"/>
        <end position="1543"/>
    </location>
</feature>
<name>A0ABY8URW4_TETOB</name>
<feature type="domain" description="DUF7507" evidence="2">
    <location>
        <begin position="673"/>
        <end position="748"/>
    </location>
</feature>
<gene>
    <name evidence="3" type="ORF">OEZ85_013603</name>
</gene>
<protein>
    <recommendedName>
        <fullName evidence="2">DUF7507 domain-containing protein</fullName>
    </recommendedName>
</protein>
<evidence type="ECO:0000259" key="2">
    <source>
        <dbReference type="Pfam" id="PF24346"/>
    </source>
</evidence>
<dbReference type="Gene3D" id="2.60.40.10">
    <property type="entry name" value="Immunoglobulins"/>
    <property type="match status" value="1"/>
</dbReference>